<sequence length="489" mass="55214">MSTGPPRETKKLMERSERKTFVFGSSTPRDLSYMRHMPATLRTYDCKVKPTSRPKTDTISHYMRQARSVTRTQSGSREGSGDRFTRTSFAFGSSTPRLLSQMYAITNHNYSDSKINPKVGRRSHTTPSLPITRSKTMPAPVKVGEKRITKVITRKEGQENIDNKKSDSPQINKQRGSSGNLTVEKSEAKNEKTPKNETTDKKSAKESNTKNEALHKPKTLELTEFSNRKAILKSSTEEDEAKLFPISVAIADTIPQVAENDDMIKIAQVEIAPGGDTIQKITEEGNTREEIERESESHDASNFGNEYSAEEKNELKEVKGMQSEDKNSSVMTEVQNFASSNTDCTFAVKSSVISPVHEELKISKLSQSCIENGSLSDDKNNVVKDSSQVMKDSEGSIKFVKNEEVNLELNEQGSTKSVSKSLQYLTENNYTAANQTDELNEQHQRVNNYRYKYYEDSEMSQQDSNEMHQLENETDECKQRNDRNEKSTK</sequence>
<feature type="compositionally biased region" description="Polar residues" evidence="1">
    <location>
        <begin position="67"/>
        <end position="77"/>
    </location>
</feature>
<feature type="compositionally biased region" description="Basic and acidic residues" evidence="1">
    <location>
        <begin position="286"/>
        <end position="299"/>
    </location>
</feature>
<name>A0A0N5D5L6_THECL</name>
<protein>
    <submittedName>
        <fullName evidence="4">Serine-rich coiled-coil domain-containing protein 2</fullName>
    </submittedName>
</protein>
<evidence type="ECO:0000313" key="2">
    <source>
        <dbReference type="EMBL" id="VDN05834.1"/>
    </source>
</evidence>
<dbReference type="AlphaFoldDB" id="A0A0N5D5L6"/>
<dbReference type="EMBL" id="UYYF01004610">
    <property type="protein sequence ID" value="VDN05834.1"/>
    <property type="molecule type" value="Genomic_DNA"/>
</dbReference>
<gene>
    <name evidence="2" type="ORF">TCLT_LOCUS8290</name>
</gene>
<dbReference type="STRING" id="103827.A0A0N5D5L6"/>
<organism evidence="4">
    <name type="scientific">Thelazia callipaeda</name>
    <name type="common">Oriental eyeworm</name>
    <name type="synonym">Parasitic nematode</name>
    <dbReference type="NCBI Taxonomy" id="103827"/>
    <lineage>
        <taxon>Eukaryota</taxon>
        <taxon>Metazoa</taxon>
        <taxon>Ecdysozoa</taxon>
        <taxon>Nematoda</taxon>
        <taxon>Chromadorea</taxon>
        <taxon>Rhabditida</taxon>
        <taxon>Spirurina</taxon>
        <taxon>Spiruromorpha</taxon>
        <taxon>Thelazioidea</taxon>
        <taxon>Thelaziidae</taxon>
        <taxon>Thelazia</taxon>
    </lineage>
</organism>
<feature type="compositionally biased region" description="Basic and acidic residues" evidence="1">
    <location>
        <begin position="184"/>
        <end position="220"/>
    </location>
</feature>
<reference evidence="4" key="1">
    <citation type="submission" date="2017-02" db="UniProtKB">
        <authorList>
            <consortium name="WormBaseParasite"/>
        </authorList>
    </citation>
    <scope>IDENTIFICATION</scope>
</reference>
<feature type="compositionally biased region" description="Basic and acidic residues" evidence="1">
    <location>
        <begin position="143"/>
        <end position="167"/>
    </location>
</feature>
<evidence type="ECO:0000313" key="4">
    <source>
        <dbReference type="WBParaSite" id="TCLT_0000830101-mRNA-1"/>
    </source>
</evidence>
<feature type="compositionally biased region" description="Polar residues" evidence="1">
    <location>
        <begin position="125"/>
        <end position="135"/>
    </location>
</feature>
<feature type="region of interest" description="Disordered" evidence="1">
    <location>
        <begin position="66"/>
        <end position="88"/>
    </location>
</feature>
<keyword evidence="3" id="KW-1185">Reference proteome</keyword>
<dbReference type="Proteomes" id="UP000276776">
    <property type="component" value="Unassembled WGS sequence"/>
</dbReference>
<feature type="compositionally biased region" description="Basic and acidic residues" evidence="1">
    <location>
        <begin position="465"/>
        <end position="489"/>
    </location>
</feature>
<evidence type="ECO:0000313" key="3">
    <source>
        <dbReference type="Proteomes" id="UP000276776"/>
    </source>
</evidence>
<evidence type="ECO:0000256" key="1">
    <source>
        <dbReference type="SAM" id="MobiDB-lite"/>
    </source>
</evidence>
<feature type="region of interest" description="Disordered" evidence="1">
    <location>
        <begin position="451"/>
        <end position="489"/>
    </location>
</feature>
<dbReference type="OrthoDB" id="5869075at2759"/>
<dbReference type="WBParaSite" id="TCLT_0000830101-mRNA-1">
    <property type="protein sequence ID" value="TCLT_0000830101-mRNA-1"/>
    <property type="gene ID" value="TCLT_0000830101"/>
</dbReference>
<feature type="region of interest" description="Disordered" evidence="1">
    <location>
        <begin position="113"/>
        <end position="220"/>
    </location>
</feature>
<reference evidence="2 3" key="2">
    <citation type="submission" date="2018-11" db="EMBL/GenBank/DDBJ databases">
        <authorList>
            <consortium name="Pathogen Informatics"/>
        </authorList>
    </citation>
    <scope>NUCLEOTIDE SEQUENCE [LARGE SCALE GENOMIC DNA]</scope>
</reference>
<feature type="region of interest" description="Disordered" evidence="1">
    <location>
        <begin position="286"/>
        <end position="307"/>
    </location>
</feature>
<feature type="compositionally biased region" description="Polar residues" evidence="1">
    <location>
        <begin position="168"/>
        <end position="183"/>
    </location>
</feature>
<accession>A0A0N5D5L6</accession>
<proteinExistence type="predicted"/>